<evidence type="ECO:0000313" key="2">
    <source>
        <dbReference type="EMBL" id="KWK75712.1"/>
    </source>
</evidence>
<evidence type="ECO:0000313" key="3">
    <source>
        <dbReference type="Proteomes" id="UP000065504"/>
    </source>
</evidence>
<dbReference type="Proteomes" id="UP000065504">
    <property type="component" value="Unassembled WGS sequence"/>
</dbReference>
<protein>
    <submittedName>
        <fullName evidence="2">Uncharacterized protein</fullName>
    </submittedName>
</protein>
<feature type="region of interest" description="Disordered" evidence="1">
    <location>
        <begin position="55"/>
        <end position="74"/>
    </location>
</feature>
<sequence>MPRETSCRKPPGGKSLPLPELSDEAAYLMQFFLEDFYLWFSCAYATQIRRYRQPWYDGPRQSPYQSAEPLDDPF</sequence>
<reference evidence="2 3" key="1">
    <citation type="submission" date="2015-11" db="EMBL/GenBank/DDBJ databases">
        <title>Expanding the genomic diversity of Burkholderia species for the development of highly accurate diagnostics.</title>
        <authorList>
            <person name="Sahl J."/>
            <person name="Keim P."/>
            <person name="Wagner D."/>
        </authorList>
    </citation>
    <scope>NUCLEOTIDE SEQUENCE [LARGE SCALE GENOMIC DNA]</scope>
    <source>
        <strain evidence="2 3">MSMB782WGS</strain>
    </source>
</reference>
<dbReference type="RefSeq" id="WP_059768010.1">
    <property type="nucleotide sequence ID" value="NZ_LOVQ01000283.1"/>
</dbReference>
<dbReference type="AlphaFoldDB" id="A0A124X982"/>
<organism evidence="2 3">
    <name type="scientific">Burkholderia ubonensis</name>
    <dbReference type="NCBI Taxonomy" id="101571"/>
    <lineage>
        <taxon>Bacteria</taxon>
        <taxon>Pseudomonadati</taxon>
        <taxon>Pseudomonadota</taxon>
        <taxon>Betaproteobacteria</taxon>
        <taxon>Burkholderiales</taxon>
        <taxon>Burkholderiaceae</taxon>
        <taxon>Burkholderia</taxon>
        <taxon>Burkholderia cepacia complex</taxon>
    </lineage>
</organism>
<evidence type="ECO:0000256" key="1">
    <source>
        <dbReference type="SAM" id="MobiDB-lite"/>
    </source>
</evidence>
<proteinExistence type="predicted"/>
<accession>A0A124X982</accession>
<name>A0A124X982_9BURK</name>
<comment type="caution">
    <text evidence="2">The sequence shown here is derived from an EMBL/GenBank/DDBJ whole genome shotgun (WGS) entry which is preliminary data.</text>
</comment>
<dbReference type="EMBL" id="LPLU01000082">
    <property type="protein sequence ID" value="KWK75712.1"/>
    <property type="molecule type" value="Genomic_DNA"/>
</dbReference>
<gene>
    <name evidence="2" type="ORF">WM16_13500</name>
</gene>